<dbReference type="PROSITE" id="PS51375">
    <property type="entry name" value="PPR"/>
    <property type="match status" value="2"/>
</dbReference>
<dbReference type="OrthoDB" id="42736at2759"/>
<keyword evidence="12" id="KW-1185">Reference proteome</keyword>
<dbReference type="InterPro" id="IPR011990">
    <property type="entry name" value="TPR-like_helical_dom_sf"/>
</dbReference>
<comment type="caution">
    <text evidence="11">The sequence shown here is derived from an EMBL/GenBank/DDBJ whole genome shotgun (WGS) entry which is preliminary data.</text>
</comment>
<dbReference type="Gene3D" id="3.40.50.150">
    <property type="entry name" value="Vaccinia Virus protein VP39"/>
    <property type="match status" value="1"/>
</dbReference>
<dbReference type="NCBIfam" id="TIGR00756">
    <property type="entry name" value="PPR"/>
    <property type="match status" value="1"/>
</dbReference>
<evidence type="ECO:0000256" key="6">
    <source>
        <dbReference type="ARBA" id="ARBA00022694"/>
    </source>
</evidence>
<gene>
    <name evidence="11" type="ORF">CYY_000989</name>
</gene>
<feature type="compositionally biased region" description="Basic and acidic residues" evidence="9">
    <location>
        <begin position="223"/>
        <end position="236"/>
    </location>
</feature>
<evidence type="ECO:0000256" key="1">
    <source>
        <dbReference type="ARBA" id="ARBA00000142"/>
    </source>
</evidence>
<dbReference type="AlphaFoldDB" id="A0A8J4PYT6"/>
<dbReference type="GO" id="GO:0043527">
    <property type="term" value="C:tRNA methyltransferase complex"/>
    <property type="evidence" value="ECO:0007669"/>
    <property type="project" value="TreeGrafter"/>
</dbReference>
<dbReference type="PROSITE" id="PS51625">
    <property type="entry name" value="SAM_MT_TRMB"/>
    <property type="match status" value="1"/>
</dbReference>
<protein>
    <recommendedName>
        <fullName evidence="2">tRNA (guanine(46)-N(7))-methyltransferase</fullName>
        <ecNumber evidence="2">2.1.1.33</ecNumber>
    </recommendedName>
</protein>
<evidence type="ECO:0000256" key="9">
    <source>
        <dbReference type="SAM" id="MobiDB-lite"/>
    </source>
</evidence>
<evidence type="ECO:0000313" key="11">
    <source>
        <dbReference type="EMBL" id="KAF2077673.1"/>
    </source>
</evidence>
<keyword evidence="3" id="KW-0489">Methyltransferase</keyword>
<evidence type="ECO:0000256" key="7">
    <source>
        <dbReference type="ARBA" id="ARBA00022737"/>
    </source>
</evidence>
<evidence type="ECO:0000256" key="3">
    <source>
        <dbReference type="ARBA" id="ARBA00022603"/>
    </source>
</evidence>
<feature type="compositionally biased region" description="Basic and acidic residues" evidence="9">
    <location>
        <begin position="177"/>
        <end position="212"/>
    </location>
</feature>
<dbReference type="InterPro" id="IPR029063">
    <property type="entry name" value="SAM-dependent_MTases_sf"/>
</dbReference>
<evidence type="ECO:0000259" key="10">
    <source>
        <dbReference type="Pfam" id="PF17177"/>
    </source>
</evidence>
<dbReference type="InterPro" id="IPR033443">
    <property type="entry name" value="PROP1-like_PPR_dom"/>
</dbReference>
<name>A0A8J4PYT6_9MYCE</name>
<keyword evidence="4" id="KW-0808">Transferase</keyword>
<sequence length="784" mass="89329">MMDLKRKFESIGSASSTKLLVKNIPKSLTKNDAIDRLKKIIQNPKVSITIPIVTPPDVAAKLEPETTIAFLTCTDIALYPAIKSLVNGKLVSDKKLVVDFYQSKPIAPVAKPVAQSTPVAVVKQEQKEKVDSNNKNNSTSNSNNTTETAAKKEKPVKKQKVNNDDTKPTTTSSNDQSEVKEKVSDQQQQDKSKKPNPSKEKNDKQQQTKDDNNDNSNSSVDNNKQDNKENNNENKKQQQQQQQVKKQENKKKENEKKEQQKQEGEQQIEEIKREPTVRNNRAVVTKITQQLVSYAEVKDFVQLTKSYNYLKKIGAKPDHITYGVMLNACVRCQEYKKAREVFQDALEADNTNEIIYTTFLKALCEINIKEAKEFIDNMLKPEAKIAPNLRTFNAVLRACMRTGDVEIAQVIIEAMKKVNIQPDSTSIEYVMKMYSHHLMIPAAWELLASVFEEMDNQLSPIIFSRLALASLLRGDIKSAVKALSITDNILTKAPQAIQNSVNHKNKGKLSDKNKISSSLFERISRQEINEECDRVRSHLHKLTDAKFKSKITNMESFNRIFFIPHTFEHALARTVPAAMIEDKPIGHSNLLSLFNSYKPDGSNSNSNRQLKMEICSGHGHWVTERAGQDLNADWISLEIRYDRIFQIWSKMILESIDNLYVVGGDAMKSLRKVVPSDILDEVYINYPNPPVWSGADRLIDEKFLKEVNRVLKKDGTLTIVTDDKPYSDQIIQSLTKSKKLAKIFKPVKDNYLINLSEDYGYSYFNKLWNNGQRIKRYCIYITKV</sequence>
<dbReference type="Gene3D" id="1.25.40.10">
    <property type="entry name" value="Tetratricopeptide repeat domain"/>
    <property type="match status" value="1"/>
</dbReference>
<keyword evidence="7" id="KW-0677">Repeat</keyword>
<evidence type="ECO:0000256" key="4">
    <source>
        <dbReference type="ARBA" id="ARBA00022679"/>
    </source>
</evidence>
<keyword evidence="6" id="KW-0819">tRNA processing</keyword>
<dbReference type="EC" id="2.1.1.33" evidence="2"/>
<feature type="region of interest" description="Disordered" evidence="9">
    <location>
        <begin position="112"/>
        <end position="273"/>
    </location>
</feature>
<dbReference type="PANTHER" id="PTHR23417:SF14">
    <property type="entry name" value="PENTACOTRIPEPTIDE-REPEAT REGION OF PRORP DOMAIN-CONTAINING PROTEIN"/>
    <property type="match status" value="1"/>
</dbReference>
<dbReference type="Pfam" id="PF02390">
    <property type="entry name" value="Methyltransf_4"/>
    <property type="match status" value="1"/>
</dbReference>
<reference evidence="11" key="1">
    <citation type="submission" date="2020-01" db="EMBL/GenBank/DDBJ databases">
        <title>Development of genomics and gene disruption for Polysphondylium violaceum indicates a role for the polyketide synthase stlB in stalk morphogenesis.</title>
        <authorList>
            <person name="Narita B."/>
            <person name="Kawabe Y."/>
            <person name="Kin K."/>
            <person name="Saito T."/>
            <person name="Gibbs R."/>
            <person name="Kuspa A."/>
            <person name="Muzny D."/>
            <person name="Queller D."/>
            <person name="Richards S."/>
            <person name="Strassman J."/>
            <person name="Sucgang R."/>
            <person name="Worley K."/>
            <person name="Schaap P."/>
        </authorList>
    </citation>
    <scope>NUCLEOTIDE SEQUENCE</scope>
    <source>
        <strain evidence="11">QSvi11</strain>
    </source>
</reference>
<feature type="repeat" description="PPR" evidence="8">
    <location>
        <begin position="388"/>
        <end position="422"/>
    </location>
</feature>
<dbReference type="SUPFAM" id="SSF53335">
    <property type="entry name" value="S-adenosyl-L-methionine-dependent methyltransferases"/>
    <property type="match status" value="1"/>
</dbReference>
<dbReference type="Pfam" id="PF17177">
    <property type="entry name" value="PPR_long"/>
    <property type="match status" value="1"/>
</dbReference>
<evidence type="ECO:0000256" key="5">
    <source>
        <dbReference type="ARBA" id="ARBA00022691"/>
    </source>
</evidence>
<dbReference type="Proteomes" id="UP000695562">
    <property type="component" value="Unassembled WGS sequence"/>
</dbReference>
<dbReference type="EMBL" id="AJWJ01000022">
    <property type="protein sequence ID" value="KAF2077673.1"/>
    <property type="molecule type" value="Genomic_DNA"/>
</dbReference>
<evidence type="ECO:0000256" key="8">
    <source>
        <dbReference type="PROSITE-ProRule" id="PRU00708"/>
    </source>
</evidence>
<feature type="compositionally biased region" description="Basic and acidic residues" evidence="9">
    <location>
        <begin position="245"/>
        <end position="273"/>
    </location>
</feature>
<dbReference type="InterPro" id="IPR003358">
    <property type="entry name" value="tRNA_(Gua-N-7)_MeTrfase_Trmb"/>
</dbReference>
<evidence type="ECO:0000313" key="12">
    <source>
        <dbReference type="Proteomes" id="UP000695562"/>
    </source>
</evidence>
<feature type="compositionally biased region" description="Low complexity" evidence="9">
    <location>
        <begin position="133"/>
        <end position="148"/>
    </location>
</feature>
<dbReference type="PANTHER" id="PTHR23417">
    <property type="entry name" value="3-DEOXY-D-MANNO-OCTULOSONIC-ACID TRANSFERASE/TRNA GUANINE-N 7 - -METHYLTRANSFERASE"/>
    <property type="match status" value="1"/>
</dbReference>
<organism evidence="11 12">
    <name type="scientific">Polysphondylium violaceum</name>
    <dbReference type="NCBI Taxonomy" id="133409"/>
    <lineage>
        <taxon>Eukaryota</taxon>
        <taxon>Amoebozoa</taxon>
        <taxon>Evosea</taxon>
        <taxon>Eumycetozoa</taxon>
        <taxon>Dictyostelia</taxon>
        <taxon>Dictyosteliales</taxon>
        <taxon>Dictyosteliaceae</taxon>
        <taxon>Polysphondylium</taxon>
    </lineage>
</organism>
<feature type="repeat" description="PPR" evidence="8">
    <location>
        <begin position="318"/>
        <end position="352"/>
    </location>
</feature>
<keyword evidence="5" id="KW-0949">S-adenosyl-L-methionine</keyword>
<dbReference type="GO" id="GO:0008176">
    <property type="term" value="F:tRNA (guanine(46)-N7)-methyltransferase activity"/>
    <property type="evidence" value="ECO:0007669"/>
    <property type="project" value="UniProtKB-EC"/>
</dbReference>
<comment type="catalytic activity">
    <reaction evidence="1">
        <text>guanosine(46) in tRNA + S-adenosyl-L-methionine = N(7)-methylguanosine(46) in tRNA + S-adenosyl-L-homocysteine</text>
        <dbReference type="Rhea" id="RHEA:42708"/>
        <dbReference type="Rhea" id="RHEA-COMP:10188"/>
        <dbReference type="Rhea" id="RHEA-COMP:10189"/>
        <dbReference type="ChEBI" id="CHEBI:57856"/>
        <dbReference type="ChEBI" id="CHEBI:59789"/>
        <dbReference type="ChEBI" id="CHEBI:74269"/>
        <dbReference type="ChEBI" id="CHEBI:74480"/>
        <dbReference type="EC" id="2.1.1.33"/>
    </reaction>
</comment>
<feature type="domain" description="PROP1-like PPR" evidence="10">
    <location>
        <begin position="282"/>
        <end position="432"/>
    </location>
</feature>
<evidence type="ECO:0000256" key="2">
    <source>
        <dbReference type="ARBA" id="ARBA00011977"/>
    </source>
</evidence>
<accession>A0A8J4PYT6</accession>
<proteinExistence type="predicted"/>
<dbReference type="InterPro" id="IPR002885">
    <property type="entry name" value="PPR_rpt"/>
</dbReference>